<feature type="transmembrane region" description="Helical" evidence="1">
    <location>
        <begin position="147"/>
        <end position="169"/>
    </location>
</feature>
<feature type="transmembrane region" description="Helical" evidence="1">
    <location>
        <begin position="100"/>
        <end position="119"/>
    </location>
</feature>
<comment type="caution">
    <text evidence="3">The sequence shown here is derived from an EMBL/GenBank/DDBJ whole genome shotgun (WGS) entry which is preliminary data.</text>
</comment>
<dbReference type="AlphaFoldDB" id="A0A176S5Z5"/>
<protein>
    <submittedName>
        <fullName evidence="3">Endopeptidase</fullName>
    </submittedName>
</protein>
<keyword evidence="1" id="KW-0472">Membrane</keyword>
<feature type="transmembrane region" description="Helical" evidence="1">
    <location>
        <begin position="175"/>
        <end position="195"/>
    </location>
</feature>
<keyword evidence="1" id="KW-0812">Transmembrane</keyword>
<reference evidence="3 4" key="1">
    <citation type="submission" date="2016-05" db="EMBL/GenBank/DDBJ databases">
        <title>Single-cell genome of chain-forming Candidatus Thiomargarita nelsonii and comparison to other large sulfur-oxidizing bacteria.</title>
        <authorList>
            <person name="Winkel M."/>
            <person name="Salman V."/>
            <person name="Woyke T."/>
            <person name="Schulz-Vogt H."/>
            <person name="Richter M."/>
            <person name="Flood B."/>
            <person name="Bailey J."/>
            <person name="Amann R."/>
            <person name="Mussmann M."/>
        </authorList>
    </citation>
    <scope>NUCLEOTIDE SEQUENCE [LARGE SCALE GENOMIC DNA]</scope>
    <source>
        <strain evidence="3 4">THI036</strain>
    </source>
</reference>
<dbReference type="Proteomes" id="UP000076962">
    <property type="component" value="Unassembled WGS sequence"/>
</dbReference>
<keyword evidence="4" id="KW-1185">Reference proteome</keyword>
<name>A0A176S5Z5_9GAMM</name>
<evidence type="ECO:0000256" key="1">
    <source>
        <dbReference type="SAM" id="Phobius"/>
    </source>
</evidence>
<keyword evidence="1" id="KW-1133">Transmembrane helix</keyword>
<dbReference type="InterPro" id="IPR032456">
    <property type="entry name" value="Peptidase_M48_N"/>
</dbReference>
<organism evidence="3 4">
    <name type="scientific">Candidatus Thiomargarita nelsonii</name>
    <dbReference type="NCBI Taxonomy" id="1003181"/>
    <lineage>
        <taxon>Bacteria</taxon>
        <taxon>Pseudomonadati</taxon>
        <taxon>Pseudomonadota</taxon>
        <taxon>Gammaproteobacteria</taxon>
        <taxon>Thiotrichales</taxon>
        <taxon>Thiotrichaceae</taxon>
        <taxon>Thiomargarita</taxon>
    </lineage>
</organism>
<gene>
    <name evidence="3" type="ORF">THIOM_000785</name>
</gene>
<evidence type="ECO:0000313" key="3">
    <source>
        <dbReference type="EMBL" id="OAD23387.1"/>
    </source>
</evidence>
<feature type="transmembrane region" description="Helical" evidence="1">
    <location>
        <begin position="6"/>
        <end position="25"/>
    </location>
</feature>
<evidence type="ECO:0000313" key="4">
    <source>
        <dbReference type="Proteomes" id="UP000076962"/>
    </source>
</evidence>
<dbReference type="PANTHER" id="PTHR10120">
    <property type="entry name" value="CAAX PRENYL PROTEASE 1"/>
    <property type="match status" value="1"/>
</dbReference>
<dbReference type="EMBL" id="LUTY01000398">
    <property type="protein sequence ID" value="OAD23387.1"/>
    <property type="molecule type" value="Genomic_DNA"/>
</dbReference>
<sequence>MITELSLFFLLFLSLETGIEFWLAARQKAAIRTHQHTVPTTFIGTISQRDHQITAAYALTKTDFRQKRLIIGALILLLWTIGGLLNIIDQAWRSLEWSEFWTGIAVLVSFGLLSTLMDLPLKIYDTFRIEAQFGFNRIPLRLFISDFLKWLLVGLIIGIPFVALALWLIEYTKEFWWLYVWVVWMGINLLMRWAYPVFIAPLFNQFQPLKNEELKKGIEALLQRNGFSSQGIFVMDGTYWKC</sequence>
<accession>A0A176S5Z5</accession>
<feature type="transmembrane region" description="Helical" evidence="1">
    <location>
        <begin position="69"/>
        <end position="88"/>
    </location>
</feature>
<evidence type="ECO:0000259" key="2">
    <source>
        <dbReference type="Pfam" id="PF16491"/>
    </source>
</evidence>
<dbReference type="Pfam" id="PF16491">
    <property type="entry name" value="Peptidase_M48_N"/>
    <property type="match status" value="1"/>
</dbReference>
<proteinExistence type="predicted"/>
<feature type="domain" description="CAAX prenyl protease 1 N-terminal" evidence="2">
    <location>
        <begin position="30"/>
        <end position="205"/>
    </location>
</feature>